<dbReference type="SUPFAM" id="SSF161098">
    <property type="entry name" value="MetI-like"/>
    <property type="match status" value="1"/>
</dbReference>
<gene>
    <name evidence="9" type="ORF">H9Q80_03205</name>
</gene>
<keyword evidence="10" id="KW-1185">Reference proteome</keyword>
<dbReference type="GO" id="GO:0055085">
    <property type="term" value="P:transmembrane transport"/>
    <property type="evidence" value="ECO:0007669"/>
    <property type="project" value="InterPro"/>
</dbReference>
<evidence type="ECO:0000256" key="1">
    <source>
        <dbReference type="ARBA" id="ARBA00004651"/>
    </source>
</evidence>
<accession>A0A7G9GQ96</accession>
<dbReference type="InterPro" id="IPR035906">
    <property type="entry name" value="MetI-like_sf"/>
</dbReference>
<dbReference type="InterPro" id="IPR050366">
    <property type="entry name" value="BP-dependent_transpt_permease"/>
</dbReference>
<feature type="transmembrane region" description="Helical" evidence="7">
    <location>
        <begin position="255"/>
        <end position="276"/>
    </location>
</feature>
<dbReference type="AlphaFoldDB" id="A0A7G9GQ96"/>
<evidence type="ECO:0000259" key="8">
    <source>
        <dbReference type="PROSITE" id="PS50928"/>
    </source>
</evidence>
<dbReference type="Proteomes" id="UP000515856">
    <property type="component" value="Chromosome"/>
</dbReference>
<protein>
    <submittedName>
        <fullName evidence="9">ABC transporter permease</fullName>
    </submittedName>
</protein>
<keyword evidence="3" id="KW-1003">Cell membrane</keyword>
<feature type="transmembrane region" description="Helical" evidence="7">
    <location>
        <begin position="134"/>
        <end position="161"/>
    </location>
</feature>
<keyword evidence="5 7" id="KW-1133">Transmembrane helix</keyword>
<dbReference type="GO" id="GO:0005886">
    <property type="term" value="C:plasma membrane"/>
    <property type="evidence" value="ECO:0007669"/>
    <property type="project" value="UniProtKB-SubCell"/>
</dbReference>
<dbReference type="InterPro" id="IPR025966">
    <property type="entry name" value="OppC_N"/>
</dbReference>
<name>A0A7G9GQ96_9FIRM</name>
<evidence type="ECO:0000256" key="3">
    <source>
        <dbReference type="ARBA" id="ARBA00022475"/>
    </source>
</evidence>
<comment type="subcellular location">
    <subcellularLocation>
        <location evidence="1 7">Cell membrane</location>
        <topology evidence="1 7">Multi-pass membrane protein</topology>
    </subcellularLocation>
</comment>
<sequence>MKKLSINQSSLLYRNMKRLLKNKLAIMGIIIILLFLILAVFAPLFTSFDPNAIDLKAVGAAPSSTHIFGTDKLGRDVFARILYGGRTSITVGVLSALSGSFVGVVFGCVAGYFGGKIDMLFIRLSEILQTFPQMILILIMVAILSQGVQNLIIIFSITGWMTTFRMIRNEFMVLREETYVEVNKAFGISDLTIMFKQILPNTLSPIIVSTTINSAGFILSEAGLSYLGLGVPNTVATWGNIMNAAKSLDVIANNWWLWVIPGITISLFVLAVNFFGDGLRDVLDPKQL</sequence>
<keyword evidence="6 7" id="KW-0472">Membrane</keyword>
<dbReference type="Gene3D" id="1.10.3720.10">
    <property type="entry name" value="MetI-like"/>
    <property type="match status" value="1"/>
</dbReference>
<feature type="transmembrane region" description="Helical" evidence="7">
    <location>
        <begin position="89"/>
        <end position="113"/>
    </location>
</feature>
<dbReference type="PROSITE" id="PS50928">
    <property type="entry name" value="ABC_TM1"/>
    <property type="match status" value="1"/>
</dbReference>
<keyword evidence="2 7" id="KW-0813">Transport</keyword>
<evidence type="ECO:0000313" key="9">
    <source>
        <dbReference type="EMBL" id="QNM12978.1"/>
    </source>
</evidence>
<dbReference type="EMBL" id="CP060636">
    <property type="protein sequence ID" value="QNM12978.1"/>
    <property type="molecule type" value="Genomic_DNA"/>
</dbReference>
<evidence type="ECO:0000256" key="5">
    <source>
        <dbReference type="ARBA" id="ARBA00022989"/>
    </source>
</evidence>
<keyword evidence="4 7" id="KW-0812">Transmembrane</keyword>
<dbReference type="PANTHER" id="PTHR43386">
    <property type="entry name" value="OLIGOPEPTIDE TRANSPORT SYSTEM PERMEASE PROTEIN APPC"/>
    <property type="match status" value="1"/>
</dbReference>
<reference evidence="9 10" key="1">
    <citation type="submission" date="2020-08" db="EMBL/GenBank/DDBJ databases">
        <authorList>
            <person name="Liu C."/>
            <person name="Sun Q."/>
        </authorList>
    </citation>
    <scope>NUCLEOTIDE SEQUENCE [LARGE SCALE GENOMIC DNA]</scope>
    <source>
        <strain evidence="9 10">NSJ-61</strain>
    </source>
</reference>
<dbReference type="Pfam" id="PF12911">
    <property type="entry name" value="OppC_N"/>
    <property type="match status" value="1"/>
</dbReference>
<proteinExistence type="inferred from homology"/>
<evidence type="ECO:0000313" key="10">
    <source>
        <dbReference type="Proteomes" id="UP000515856"/>
    </source>
</evidence>
<dbReference type="PANTHER" id="PTHR43386:SF1">
    <property type="entry name" value="D,D-DIPEPTIDE TRANSPORT SYSTEM PERMEASE PROTEIN DDPC-RELATED"/>
    <property type="match status" value="1"/>
</dbReference>
<evidence type="ECO:0000256" key="6">
    <source>
        <dbReference type="ARBA" id="ARBA00023136"/>
    </source>
</evidence>
<evidence type="ECO:0000256" key="4">
    <source>
        <dbReference type="ARBA" id="ARBA00022692"/>
    </source>
</evidence>
<organism evidence="9 10">
    <name type="scientific">[Eubacterium] hominis</name>
    <dbReference type="NCBI Taxonomy" id="2764325"/>
    <lineage>
        <taxon>Bacteria</taxon>
        <taxon>Bacillati</taxon>
        <taxon>Bacillota</taxon>
        <taxon>Erysipelotrichia</taxon>
        <taxon>Erysipelotrichales</taxon>
        <taxon>Erysipelotrichaceae</taxon>
        <taxon>Amedibacillus</taxon>
    </lineage>
</organism>
<dbReference type="CDD" id="cd06261">
    <property type="entry name" value="TM_PBP2"/>
    <property type="match status" value="1"/>
</dbReference>
<comment type="similarity">
    <text evidence="7">Belongs to the binding-protein-dependent transport system permease family.</text>
</comment>
<evidence type="ECO:0000256" key="2">
    <source>
        <dbReference type="ARBA" id="ARBA00022448"/>
    </source>
</evidence>
<feature type="transmembrane region" description="Helical" evidence="7">
    <location>
        <begin position="24"/>
        <end position="45"/>
    </location>
</feature>
<feature type="domain" description="ABC transmembrane type-1" evidence="8">
    <location>
        <begin position="85"/>
        <end position="276"/>
    </location>
</feature>
<evidence type="ECO:0000256" key="7">
    <source>
        <dbReference type="RuleBase" id="RU363032"/>
    </source>
</evidence>
<dbReference type="Pfam" id="PF00528">
    <property type="entry name" value="BPD_transp_1"/>
    <property type="match status" value="1"/>
</dbReference>
<dbReference type="InterPro" id="IPR000515">
    <property type="entry name" value="MetI-like"/>
</dbReference>
<dbReference type="KEGG" id="ehn:H9Q80_03205"/>
<dbReference type="RefSeq" id="WP_117455231.1">
    <property type="nucleotide sequence ID" value="NZ_CP060636.1"/>
</dbReference>